<evidence type="ECO:0000313" key="1">
    <source>
        <dbReference type="EMBL" id="GID56327.1"/>
    </source>
</evidence>
<dbReference type="EMBL" id="BOMG01000057">
    <property type="protein sequence ID" value="GID56327.1"/>
    <property type="molecule type" value="Genomic_DNA"/>
</dbReference>
<comment type="caution">
    <text evidence="1">The sequence shown here is derived from an EMBL/GenBank/DDBJ whole genome shotgun (WGS) entry which is preliminary data.</text>
</comment>
<sequence length="201" mass="22154">MPLAYESVLVLGPYLKLRSVLARQRKRAVIIELGTDRWVVVPEPVWHRMEITGRLSEQLGEATGSWTAAFQVSSDPDQYTVLIQHGGSRFHLYHSEQGHTFTNTDENGETVLFDVRLRQFRPGEPRPTGPYGADPEMFRPLAAGPVDVPGLTAVLTGSDQPAVRHLGVLRHLGIDPGPLRMTFEEAVGSGLGRVTPGPRRS</sequence>
<evidence type="ECO:0000313" key="2">
    <source>
        <dbReference type="Proteomes" id="UP000612282"/>
    </source>
</evidence>
<accession>A0ABQ3XCV1</accession>
<dbReference type="Proteomes" id="UP000612282">
    <property type="component" value="Unassembled WGS sequence"/>
</dbReference>
<reference evidence="1 2" key="1">
    <citation type="submission" date="2021-01" db="EMBL/GenBank/DDBJ databases">
        <title>Whole genome shotgun sequence of Actinoplanes couchii NBRC 106145.</title>
        <authorList>
            <person name="Komaki H."/>
            <person name="Tamura T."/>
        </authorList>
    </citation>
    <scope>NUCLEOTIDE SEQUENCE [LARGE SCALE GENOMIC DNA]</scope>
    <source>
        <strain evidence="1 2">NBRC 106145</strain>
    </source>
</reference>
<name>A0ABQ3XCV1_9ACTN</name>
<organism evidence="1 2">
    <name type="scientific">Actinoplanes couchii</name>
    <dbReference type="NCBI Taxonomy" id="403638"/>
    <lineage>
        <taxon>Bacteria</taxon>
        <taxon>Bacillati</taxon>
        <taxon>Actinomycetota</taxon>
        <taxon>Actinomycetes</taxon>
        <taxon>Micromonosporales</taxon>
        <taxon>Micromonosporaceae</taxon>
        <taxon>Actinoplanes</taxon>
    </lineage>
</organism>
<gene>
    <name evidence="1" type="ORF">Aco03nite_047310</name>
</gene>
<proteinExistence type="predicted"/>
<protein>
    <recommendedName>
        <fullName evidence="3">DUF4178 domain-containing protein</fullName>
    </recommendedName>
</protein>
<evidence type="ECO:0008006" key="3">
    <source>
        <dbReference type="Google" id="ProtNLM"/>
    </source>
</evidence>
<dbReference type="RefSeq" id="WP_203797923.1">
    <property type="nucleotide sequence ID" value="NZ_BAAAQE010000034.1"/>
</dbReference>
<keyword evidence="2" id="KW-1185">Reference proteome</keyword>